<dbReference type="FunFam" id="3.80.10.10:FF:000214">
    <property type="entry name" value="EIN3-binding F-box protein 1"/>
    <property type="match status" value="1"/>
</dbReference>
<dbReference type="GO" id="GO:0031146">
    <property type="term" value="P:SCF-dependent proteasomal ubiquitin-dependent protein catabolic process"/>
    <property type="evidence" value="ECO:0007669"/>
    <property type="project" value="TreeGrafter"/>
</dbReference>
<dbReference type="InterPro" id="IPR057207">
    <property type="entry name" value="FBXL15_LRR"/>
</dbReference>
<keyword evidence="4" id="KW-1185">Reference proteome</keyword>
<gene>
    <name evidence="3" type="ORF">NE237_028392</name>
</gene>
<comment type="caution">
    <text evidence="3">The sequence shown here is derived from an EMBL/GenBank/DDBJ whole genome shotgun (WGS) entry which is preliminary data.</text>
</comment>
<proteinExistence type="predicted"/>
<dbReference type="SMART" id="SM00367">
    <property type="entry name" value="LRR_CC"/>
    <property type="match status" value="13"/>
</dbReference>
<dbReference type="Pfam" id="PF25372">
    <property type="entry name" value="DUF7885"/>
    <property type="match status" value="3"/>
</dbReference>
<dbReference type="FunFam" id="3.80.10.10:FF:000473">
    <property type="entry name" value="EIN3-binding F-box protein 1"/>
    <property type="match status" value="1"/>
</dbReference>
<dbReference type="EMBL" id="JAMYWD010000012">
    <property type="protein sequence ID" value="KAJ4951560.1"/>
    <property type="molecule type" value="Genomic_DNA"/>
</dbReference>
<dbReference type="AlphaFoldDB" id="A0A9Q0JV29"/>
<dbReference type="Proteomes" id="UP001141806">
    <property type="component" value="Unassembled WGS sequence"/>
</dbReference>
<dbReference type="InterPro" id="IPR032675">
    <property type="entry name" value="LRR_dom_sf"/>
</dbReference>
<sequence length="664" mass="70420">MPTLVNYGGDDDFYPGSLYANPTDSSLVLSLGSHVDVYCPPRKRSRICAPFVFRDKLEQKKRPSIDVLPNECLFEIFRRLPGGLERSACAGVSKRWLTLLSGIRSTDICGSRNTDSLKLDGGLVSSKADESSELGKESTLSISNENEEQNLESDGHLTRCLEGKKATDIRLAAIAVGNSSLGGLGKLLVRGSNSIRGITDFGLSAIACGCPSLRVLSLWNVSSISDEGISEIANGCHLLEKLDLCQCPQISDKGLIAIAENCPNLTALTIESCPNIGNEGLQAIGKRCPNLQSISVKDCPRVGDQGVASLLSSTTCVMTKVKLQGVRVTDVSLAVLGHYGKAVTDIVLTGLQNVSERGFWAMGNACGLLKLKSITITSCRGVTDLGLEAFGKGCPNLKQLCIRKCSFLSDNGLAAFAKIAVSLECLQLEECNRITQRGVLGALSSCGAKMKTLSLVKCMGIKDMVLELPVLSPCESLRSLCIRNCPGFGTSSLAMVGKLCPQLQHIDLSGLCGITDAGILPLIGNCEAGLVKVNVSGCMNLTDAVVKAIASRHGGTLQLLNLDGCRKITDASLVAIAESCEILHDLDVSKSAITDYGIATLSSAKQLDLQILSLSGCSNVTDKSIPPLGKLETLVGLNLQQCKSISSRAVELLVEHLWRCDILS</sequence>
<feature type="domain" description="F-box/LRR-repeat protein 15-like leucin rich repeat" evidence="2">
    <location>
        <begin position="500"/>
        <end position="656"/>
    </location>
</feature>
<feature type="domain" description="F-box/LRR-repeat protein 15-like leucin rich repeat" evidence="2">
    <location>
        <begin position="287"/>
        <end position="418"/>
    </location>
</feature>
<evidence type="ECO:0000256" key="1">
    <source>
        <dbReference type="SAM" id="MobiDB-lite"/>
    </source>
</evidence>
<dbReference type="FunFam" id="3.80.10.10:FF:000451">
    <property type="entry name" value="EIN3-binding F-box protein 1"/>
    <property type="match status" value="1"/>
</dbReference>
<feature type="domain" description="F-box/LRR-repeat protein 15-like leucin rich repeat" evidence="2">
    <location>
        <begin position="196"/>
        <end position="286"/>
    </location>
</feature>
<dbReference type="PANTHER" id="PTHR13318:SF178">
    <property type="entry name" value="OS02G0200900 PROTEIN"/>
    <property type="match status" value="1"/>
</dbReference>
<dbReference type="CDD" id="cd22159">
    <property type="entry name" value="F-box_AtTIR1-like"/>
    <property type="match status" value="1"/>
</dbReference>
<dbReference type="InterPro" id="IPR036047">
    <property type="entry name" value="F-box-like_dom_sf"/>
</dbReference>
<dbReference type="Gene3D" id="3.80.10.10">
    <property type="entry name" value="Ribonuclease Inhibitor"/>
    <property type="match status" value="3"/>
</dbReference>
<evidence type="ECO:0000313" key="3">
    <source>
        <dbReference type="EMBL" id="KAJ4951560.1"/>
    </source>
</evidence>
<protein>
    <recommendedName>
        <fullName evidence="2">F-box/LRR-repeat protein 15-like leucin rich repeat domain-containing protein</fullName>
    </recommendedName>
</protein>
<accession>A0A9Q0JV29</accession>
<reference evidence="3" key="1">
    <citation type="journal article" date="2023" name="Plant J.">
        <title>The genome of the king protea, Protea cynaroides.</title>
        <authorList>
            <person name="Chang J."/>
            <person name="Duong T.A."/>
            <person name="Schoeman C."/>
            <person name="Ma X."/>
            <person name="Roodt D."/>
            <person name="Barker N."/>
            <person name="Li Z."/>
            <person name="Van de Peer Y."/>
            <person name="Mizrachi E."/>
        </authorList>
    </citation>
    <scope>NUCLEOTIDE SEQUENCE</scope>
    <source>
        <tissue evidence="3">Young leaves</tissue>
    </source>
</reference>
<dbReference type="OrthoDB" id="550575at2759"/>
<feature type="region of interest" description="Disordered" evidence="1">
    <location>
        <begin position="128"/>
        <end position="148"/>
    </location>
</feature>
<name>A0A9Q0JV29_9MAGN</name>
<dbReference type="InterPro" id="IPR006553">
    <property type="entry name" value="Leu-rich_rpt_Cys-con_subtyp"/>
</dbReference>
<dbReference type="PANTHER" id="PTHR13318">
    <property type="entry name" value="PARTNER OF PAIRED, ISOFORM B-RELATED"/>
    <property type="match status" value="1"/>
</dbReference>
<dbReference type="GO" id="GO:0019005">
    <property type="term" value="C:SCF ubiquitin ligase complex"/>
    <property type="evidence" value="ECO:0007669"/>
    <property type="project" value="TreeGrafter"/>
</dbReference>
<evidence type="ECO:0000259" key="2">
    <source>
        <dbReference type="Pfam" id="PF25372"/>
    </source>
</evidence>
<dbReference type="SUPFAM" id="SSF52047">
    <property type="entry name" value="RNI-like"/>
    <property type="match status" value="2"/>
</dbReference>
<evidence type="ECO:0000313" key="4">
    <source>
        <dbReference type="Proteomes" id="UP001141806"/>
    </source>
</evidence>
<dbReference type="SUPFAM" id="SSF81383">
    <property type="entry name" value="F-box domain"/>
    <property type="match status" value="1"/>
</dbReference>
<organism evidence="3 4">
    <name type="scientific">Protea cynaroides</name>
    <dbReference type="NCBI Taxonomy" id="273540"/>
    <lineage>
        <taxon>Eukaryota</taxon>
        <taxon>Viridiplantae</taxon>
        <taxon>Streptophyta</taxon>
        <taxon>Embryophyta</taxon>
        <taxon>Tracheophyta</taxon>
        <taxon>Spermatophyta</taxon>
        <taxon>Magnoliopsida</taxon>
        <taxon>Proteales</taxon>
        <taxon>Proteaceae</taxon>
        <taxon>Protea</taxon>
    </lineage>
</organism>